<protein>
    <recommendedName>
        <fullName evidence="8">Ureidoglycolate hydrolase</fullName>
    </recommendedName>
</protein>
<comment type="catalytic activity">
    <reaction evidence="4">
        <text>(S)-ureidoglycolate = urea + glyoxylate</text>
        <dbReference type="Rhea" id="RHEA:11304"/>
        <dbReference type="ChEBI" id="CHEBI:16199"/>
        <dbReference type="ChEBI" id="CHEBI:36655"/>
        <dbReference type="ChEBI" id="CHEBI:57296"/>
        <dbReference type="EC" id="4.3.2.3"/>
    </reaction>
</comment>
<dbReference type="PANTHER" id="PTHR35721">
    <property type="entry name" value="UREIDOGLYCOLATE HYDROLASE"/>
    <property type="match status" value="1"/>
</dbReference>
<evidence type="ECO:0008006" key="8">
    <source>
        <dbReference type="Google" id="ProtNLM"/>
    </source>
</evidence>
<dbReference type="PANTHER" id="PTHR35721:SF1">
    <property type="entry name" value="UREIDOGLYCOLATE HYDROLASE"/>
    <property type="match status" value="1"/>
</dbReference>
<accession>A0A830HUC9</accession>
<keyword evidence="2" id="KW-0659">Purine metabolism</keyword>
<evidence type="ECO:0000256" key="3">
    <source>
        <dbReference type="ARBA" id="ARBA00023239"/>
    </source>
</evidence>
<evidence type="ECO:0000256" key="5">
    <source>
        <dbReference type="SAM" id="MobiDB-lite"/>
    </source>
</evidence>
<dbReference type="SUPFAM" id="SSF51182">
    <property type="entry name" value="RmlC-like cupins"/>
    <property type="match status" value="1"/>
</dbReference>
<comment type="subunit">
    <text evidence="1">Homodimer.</text>
</comment>
<proteinExistence type="predicted"/>
<dbReference type="Proteomes" id="UP000660262">
    <property type="component" value="Unassembled WGS sequence"/>
</dbReference>
<dbReference type="InterPro" id="IPR007247">
    <property type="entry name" value="Ureidogly_lyase"/>
</dbReference>
<feature type="region of interest" description="Disordered" evidence="5">
    <location>
        <begin position="22"/>
        <end position="43"/>
    </location>
</feature>
<dbReference type="GO" id="GO:0004848">
    <property type="term" value="F:ureidoglycolate hydrolase activity"/>
    <property type="evidence" value="ECO:0007669"/>
    <property type="project" value="InterPro"/>
</dbReference>
<evidence type="ECO:0000313" key="7">
    <source>
        <dbReference type="Proteomes" id="UP000660262"/>
    </source>
</evidence>
<gene>
    <name evidence="6" type="ORF">PPROV_000929900</name>
</gene>
<dbReference type="AlphaFoldDB" id="A0A830HUC9"/>
<dbReference type="InterPro" id="IPR011051">
    <property type="entry name" value="RmlC_Cupin_sf"/>
</dbReference>
<comment type="caution">
    <text evidence="6">The sequence shown here is derived from an EMBL/GenBank/DDBJ whole genome shotgun (WGS) entry which is preliminary data.</text>
</comment>
<evidence type="ECO:0000256" key="4">
    <source>
        <dbReference type="ARBA" id="ARBA00047684"/>
    </source>
</evidence>
<reference evidence="6" key="1">
    <citation type="submission" date="2020-10" db="EMBL/GenBank/DDBJ databases">
        <title>Unveiling of a novel bifunctional photoreceptor, Dualchrome1, isolated from a cosmopolitan green alga.</title>
        <authorList>
            <person name="Suzuki S."/>
            <person name="Kawachi M."/>
        </authorList>
    </citation>
    <scope>NUCLEOTIDE SEQUENCE</scope>
    <source>
        <strain evidence="6">NIES 2893</strain>
    </source>
</reference>
<dbReference type="GO" id="GO:0050385">
    <property type="term" value="F:ureidoglycolate lyase activity"/>
    <property type="evidence" value="ECO:0007669"/>
    <property type="project" value="UniProtKB-EC"/>
</dbReference>
<evidence type="ECO:0000256" key="1">
    <source>
        <dbReference type="ARBA" id="ARBA00011738"/>
    </source>
</evidence>
<organism evidence="6 7">
    <name type="scientific">Pycnococcus provasolii</name>
    <dbReference type="NCBI Taxonomy" id="41880"/>
    <lineage>
        <taxon>Eukaryota</taxon>
        <taxon>Viridiplantae</taxon>
        <taxon>Chlorophyta</taxon>
        <taxon>Pseudoscourfieldiophyceae</taxon>
        <taxon>Pseudoscourfieldiales</taxon>
        <taxon>Pycnococcaceae</taxon>
        <taxon>Pycnococcus</taxon>
    </lineage>
</organism>
<name>A0A830HUC9_9CHLO</name>
<sequence length="209" mass="23158">MAKAMAKTSSFSVPLRMRMRPSCRRQKTHPLPCVSSSSSSSSPVPVSVSLHVTAILSKSDAAAFQPFGQVVWPEEDGTPYEVPLYDASLDLSAGQPRFYMMRIPPRGLEMDRITYHADVTQCLASMQDSTWHLVVAEPSDLSKPPTAEQLHAFAFKGGCIVKLNKGTWHAGPLFDGEDEIAFYNLELADTNTVDHNTHIYEDEVYTLHT</sequence>
<dbReference type="Gene3D" id="2.60.120.480">
    <property type="entry name" value="Ureidoglycolate hydrolase"/>
    <property type="match status" value="1"/>
</dbReference>
<dbReference type="OrthoDB" id="2018886at2759"/>
<keyword evidence="3" id="KW-0456">Lyase</keyword>
<dbReference type="Pfam" id="PF04115">
    <property type="entry name" value="Ureidogly_lyase"/>
    <property type="match status" value="1"/>
</dbReference>
<dbReference type="GO" id="GO:0000256">
    <property type="term" value="P:allantoin catabolic process"/>
    <property type="evidence" value="ECO:0007669"/>
    <property type="project" value="InterPro"/>
</dbReference>
<evidence type="ECO:0000313" key="6">
    <source>
        <dbReference type="EMBL" id="GHP10568.1"/>
    </source>
</evidence>
<keyword evidence="7" id="KW-1185">Reference proteome</keyword>
<dbReference type="EMBL" id="BNJQ01000030">
    <property type="protein sequence ID" value="GHP10568.1"/>
    <property type="molecule type" value="Genomic_DNA"/>
</dbReference>
<dbReference type="InterPro" id="IPR024060">
    <property type="entry name" value="Ureidoglycolate_lyase_dom_sf"/>
</dbReference>
<evidence type="ECO:0000256" key="2">
    <source>
        <dbReference type="ARBA" id="ARBA00022631"/>
    </source>
</evidence>
<feature type="compositionally biased region" description="Low complexity" evidence="5">
    <location>
        <begin position="34"/>
        <end position="43"/>
    </location>
</feature>
<dbReference type="GO" id="GO:0006144">
    <property type="term" value="P:purine nucleobase metabolic process"/>
    <property type="evidence" value="ECO:0007669"/>
    <property type="project" value="UniProtKB-KW"/>
</dbReference>